<proteinExistence type="predicted"/>
<dbReference type="KEGG" id="fvr:FVEG_14560"/>
<dbReference type="EMBL" id="CM000578">
    <property type="protein sequence ID" value="EWG35780.1"/>
    <property type="molecule type" value="Genomic_DNA"/>
</dbReference>
<sequence>MRWPFLDLSATALLSTASHAFSETRGSQRYAASTQCYILYMIGYVEGHWTT</sequence>
<dbReference type="VEuPathDB" id="FungiDB:FVEG_14560"/>
<evidence type="ECO:0000313" key="3">
    <source>
        <dbReference type="Proteomes" id="UP000009096"/>
    </source>
</evidence>
<dbReference type="GeneID" id="30071436"/>
<name>W7LJN2_GIBM7</name>
<protein>
    <submittedName>
        <fullName evidence="2">Uncharacterized protein</fullName>
    </submittedName>
</protein>
<evidence type="ECO:0000313" key="2">
    <source>
        <dbReference type="EMBL" id="EWG35780.1"/>
    </source>
</evidence>
<feature type="signal peptide" evidence="1">
    <location>
        <begin position="1"/>
        <end position="20"/>
    </location>
</feature>
<evidence type="ECO:0000256" key="1">
    <source>
        <dbReference type="SAM" id="SignalP"/>
    </source>
</evidence>
<dbReference type="EMBL" id="DS022242">
    <property type="protein sequence ID" value="EWG35780.1"/>
    <property type="molecule type" value="Genomic_DNA"/>
</dbReference>
<reference evidence="2 3" key="1">
    <citation type="journal article" date="2010" name="Nature">
        <title>Comparative genomics reveals mobile pathogenicity chromosomes in Fusarium.</title>
        <authorList>
            <person name="Ma L.J."/>
            <person name="van der Does H.C."/>
            <person name="Borkovich K.A."/>
            <person name="Coleman J.J."/>
            <person name="Daboussi M.J."/>
            <person name="Di Pietro A."/>
            <person name="Dufresne M."/>
            <person name="Freitag M."/>
            <person name="Grabherr M."/>
            <person name="Henrissat B."/>
            <person name="Houterman P.M."/>
            <person name="Kang S."/>
            <person name="Shim W.B."/>
            <person name="Woloshuk C."/>
            <person name="Xie X."/>
            <person name="Xu J.R."/>
            <person name="Antoniw J."/>
            <person name="Baker S.E."/>
            <person name="Bluhm B.H."/>
            <person name="Breakspear A."/>
            <person name="Brown D.W."/>
            <person name="Butchko R.A."/>
            <person name="Chapman S."/>
            <person name="Coulson R."/>
            <person name="Coutinho P.M."/>
            <person name="Danchin E.G."/>
            <person name="Diener A."/>
            <person name="Gale L.R."/>
            <person name="Gardiner D.M."/>
            <person name="Goff S."/>
            <person name="Hammond-Kosack K.E."/>
            <person name="Hilburn K."/>
            <person name="Hua-Van A."/>
            <person name="Jonkers W."/>
            <person name="Kazan K."/>
            <person name="Kodira C.D."/>
            <person name="Koehrsen M."/>
            <person name="Kumar L."/>
            <person name="Lee Y.H."/>
            <person name="Li L."/>
            <person name="Manners J.M."/>
            <person name="Miranda-Saavedra D."/>
            <person name="Mukherjee M."/>
            <person name="Park G."/>
            <person name="Park J."/>
            <person name="Park S.Y."/>
            <person name="Proctor R.H."/>
            <person name="Regev A."/>
            <person name="Ruiz-Roldan M.C."/>
            <person name="Sain D."/>
            <person name="Sakthikumar S."/>
            <person name="Sykes S."/>
            <person name="Schwartz D.C."/>
            <person name="Turgeon B.G."/>
            <person name="Wapinski I."/>
            <person name="Yoder O."/>
            <person name="Young S."/>
            <person name="Zeng Q."/>
            <person name="Zhou S."/>
            <person name="Galagan J."/>
            <person name="Cuomo C.A."/>
            <person name="Kistler H.C."/>
            <person name="Rep M."/>
        </authorList>
    </citation>
    <scope>NUCLEOTIDE SEQUENCE [LARGE SCALE GENOMIC DNA]</scope>
    <source>
        <strain evidence="3">M3125 / FGSC 7600</strain>
    </source>
</reference>
<organism evidence="2 3">
    <name type="scientific">Gibberella moniliformis (strain M3125 / FGSC 7600)</name>
    <name type="common">Maize ear and stalk rot fungus</name>
    <name type="synonym">Fusarium verticillioides</name>
    <dbReference type="NCBI Taxonomy" id="334819"/>
    <lineage>
        <taxon>Eukaryota</taxon>
        <taxon>Fungi</taxon>
        <taxon>Dikarya</taxon>
        <taxon>Ascomycota</taxon>
        <taxon>Pezizomycotina</taxon>
        <taxon>Sordariomycetes</taxon>
        <taxon>Hypocreomycetidae</taxon>
        <taxon>Hypocreales</taxon>
        <taxon>Nectriaceae</taxon>
        <taxon>Fusarium</taxon>
        <taxon>Fusarium fujikuroi species complex</taxon>
    </lineage>
</organism>
<feature type="chain" id="PRO_5004897886" evidence="1">
    <location>
        <begin position="21"/>
        <end position="51"/>
    </location>
</feature>
<accession>W7LJN2</accession>
<dbReference type="Proteomes" id="UP000009096">
    <property type="component" value="Chromosome 1"/>
</dbReference>
<dbReference type="AlphaFoldDB" id="W7LJN2"/>
<keyword evidence="1" id="KW-0732">Signal</keyword>
<keyword evidence="3" id="KW-1185">Reference proteome</keyword>
<dbReference type="RefSeq" id="XP_018741971.1">
    <property type="nucleotide sequence ID" value="XM_018903494.1"/>
</dbReference>
<gene>
    <name evidence="2" type="ORF">FVEG_14560</name>
</gene>